<dbReference type="PROSITE" id="PS51078">
    <property type="entry name" value="ICLR_ED"/>
    <property type="match status" value="1"/>
</dbReference>
<proteinExistence type="predicted"/>
<dbReference type="Gene3D" id="3.30.450.40">
    <property type="match status" value="1"/>
</dbReference>
<dbReference type="PANTHER" id="PTHR30136:SF24">
    <property type="entry name" value="HTH-TYPE TRANSCRIPTIONAL REPRESSOR ALLR"/>
    <property type="match status" value="1"/>
</dbReference>
<accession>A0ABW4HT46</accession>
<dbReference type="PANTHER" id="PTHR30136">
    <property type="entry name" value="HELIX-TURN-HELIX TRANSCRIPTIONAL REGULATOR, ICLR FAMILY"/>
    <property type="match status" value="1"/>
</dbReference>
<dbReference type="InterPro" id="IPR029016">
    <property type="entry name" value="GAF-like_dom_sf"/>
</dbReference>
<dbReference type="Proteomes" id="UP001597221">
    <property type="component" value="Unassembled WGS sequence"/>
</dbReference>
<dbReference type="EMBL" id="JBHUDE010000115">
    <property type="protein sequence ID" value="MFD1608568.1"/>
    <property type="molecule type" value="Genomic_DNA"/>
</dbReference>
<keyword evidence="3" id="KW-1185">Reference proteome</keyword>
<dbReference type="SUPFAM" id="SSF55781">
    <property type="entry name" value="GAF domain-like"/>
    <property type="match status" value="1"/>
</dbReference>
<organism evidence="2 3">
    <name type="scientific">Oceanobacillus luteolus</name>
    <dbReference type="NCBI Taxonomy" id="1274358"/>
    <lineage>
        <taxon>Bacteria</taxon>
        <taxon>Bacillati</taxon>
        <taxon>Bacillota</taxon>
        <taxon>Bacilli</taxon>
        <taxon>Bacillales</taxon>
        <taxon>Bacillaceae</taxon>
        <taxon>Oceanobacillus</taxon>
    </lineage>
</organism>
<protein>
    <submittedName>
        <fullName evidence="2">IclR family transcriptional regulator C-terminal domain-containing protein</fullName>
    </submittedName>
</protein>
<dbReference type="InterPro" id="IPR050707">
    <property type="entry name" value="HTH_MetabolicPath_Reg"/>
</dbReference>
<comment type="caution">
    <text evidence="2">The sequence shown here is derived from an EMBL/GenBank/DDBJ whole genome shotgun (WGS) entry which is preliminary data.</text>
</comment>
<sequence length="101" mass="11443">MFNRRCSLFDAYTTNTFQDSQLFRYHLKAIKEDGYAFDDEERMVGIRCVAVPVFRNQEVIGALAIAAPVEQISRKNIKQIATKLDVGSEAITKEIEALEKG</sequence>
<gene>
    <name evidence="2" type="ORF">ACFSBH_13110</name>
</gene>
<dbReference type="InterPro" id="IPR014757">
    <property type="entry name" value="Tscrpt_reg_IclR_C"/>
</dbReference>
<feature type="domain" description="IclR-ED" evidence="1">
    <location>
        <begin position="1"/>
        <end position="97"/>
    </location>
</feature>
<dbReference type="RefSeq" id="WP_349774386.1">
    <property type="nucleotide sequence ID" value="NZ_JBHUDE010000115.1"/>
</dbReference>
<evidence type="ECO:0000313" key="2">
    <source>
        <dbReference type="EMBL" id="MFD1608568.1"/>
    </source>
</evidence>
<reference evidence="3" key="1">
    <citation type="journal article" date="2019" name="Int. J. Syst. Evol. Microbiol.">
        <title>The Global Catalogue of Microorganisms (GCM) 10K type strain sequencing project: providing services to taxonomists for standard genome sequencing and annotation.</title>
        <authorList>
            <consortium name="The Broad Institute Genomics Platform"/>
            <consortium name="The Broad Institute Genome Sequencing Center for Infectious Disease"/>
            <person name="Wu L."/>
            <person name="Ma J."/>
        </authorList>
    </citation>
    <scope>NUCLEOTIDE SEQUENCE [LARGE SCALE GENOMIC DNA]</scope>
    <source>
        <strain evidence="3">CGMCC 1.12376</strain>
    </source>
</reference>
<dbReference type="Pfam" id="PF01614">
    <property type="entry name" value="IclR_C"/>
    <property type="match status" value="1"/>
</dbReference>
<evidence type="ECO:0000313" key="3">
    <source>
        <dbReference type="Proteomes" id="UP001597221"/>
    </source>
</evidence>
<evidence type="ECO:0000259" key="1">
    <source>
        <dbReference type="PROSITE" id="PS51078"/>
    </source>
</evidence>
<name>A0ABW4HT46_9BACI</name>